<proteinExistence type="predicted"/>
<sequence>MALDARRRMTMIEAILDFEEISGRNRPLALLRHTGAVIACAFISACASFPGGGGDETPLTASAQEVEEAQMQVASLEAEVARLKSQNARLANEVLSLQRERDRRAAADEAAQAADEKELQLSVKPKPDSTASNETPPRSKAVVDDAASPALAKTDVPVETSPRLVQPTFASNETVFENEAENGDIKTESVLFGVHLASYRHLEEARAGWRKLQRENPDELGLLEPRVEAVTIEGKGKFLRLIGGGFAARDKAEALCGQLKANGLFCSVESFEGERLSLAENRG</sequence>
<name>A0A2S7KAE5_9PROT</name>
<evidence type="ECO:0000313" key="4">
    <source>
        <dbReference type="Proteomes" id="UP000239504"/>
    </source>
</evidence>
<reference evidence="3 4" key="1">
    <citation type="submission" date="2017-12" db="EMBL/GenBank/DDBJ databases">
        <authorList>
            <person name="Hurst M.R.H."/>
        </authorList>
    </citation>
    <scope>NUCLEOTIDE SEQUENCE [LARGE SCALE GENOMIC DNA]</scope>
    <source>
        <strain evidence="3 4">SY-3-19</strain>
    </source>
</reference>
<accession>A0A2S7KAE5</accession>
<dbReference type="EMBL" id="PJCH01000001">
    <property type="protein sequence ID" value="PQA89451.1"/>
    <property type="molecule type" value="Genomic_DNA"/>
</dbReference>
<dbReference type="SUPFAM" id="SSF110997">
    <property type="entry name" value="Sporulation related repeat"/>
    <property type="match status" value="1"/>
</dbReference>
<protein>
    <recommendedName>
        <fullName evidence="2">SPOR domain-containing protein</fullName>
    </recommendedName>
</protein>
<feature type="region of interest" description="Disordered" evidence="1">
    <location>
        <begin position="105"/>
        <end position="148"/>
    </location>
</feature>
<evidence type="ECO:0000256" key="1">
    <source>
        <dbReference type="SAM" id="MobiDB-lite"/>
    </source>
</evidence>
<feature type="domain" description="SPOR" evidence="2">
    <location>
        <begin position="186"/>
        <end position="272"/>
    </location>
</feature>
<dbReference type="Gene3D" id="3.30.70.1070">
    <property type="entry name" value="Sporulation related repeat"/>
    <property type="match status" value="1"/>
</dbReference>
<dbReference type="PROSITE" id="PS51724">
    <property type="entry name" value="SPOR"/>
    <property type="match status" value="1"/>
</dbReference>
<gene>
    <name evidence="3" type="ORF">CW354_00840</name>
</gene>
<evidence type="ECO:0000313" key="3">
    <source>
        <dbReference type="EMBL" id="PQA89451.1"/>
    </source>
</evidence>
<evidence type="ECO:0000259" key="2">
    <source>
        <dbReference type="PROSITE" id="PS51724"/>
    </source>
</evidence>
<organism evidence="3 4">
    <name type="scientific">Hyphococcus luteus</name>
    <dbReference type="NCBI Taxonomy" id="2058213"/>
    <lineage>
        <taxon>Bacteria</taxon>
        <taxon>Pseudomonadati</taxon>
        <taxon>Pseudomonadota</taxon>
        <taxon>Alphaproteobacteria</taxon>
        <taxon>Parvularculales</taxon>
        <taxon>Parvularculaceae</taxon>
        <taxon>Hyphococcus</taxon>
    </lineage>
</organism>
<keyword evidence="4" id="KW-1185">Reference proteome</keyword>
<comment type="caution">
    <text evidence="3">The sequence shown here is derived from an EMBL/GenBank/DDBJ whole genome shotgun (WGS) entry which is preliminary data.</text>
</comment>
<dbReference type="Pfam" id="PF05036">
    <property type="entry name" value="SPOR"/>
    <property type="match status" value="1"/>
</dbReference>
<dbReference type="GO" id="GO:0042834">
    <property type="term" value="F:peptidoglycan binding"/>
    <property type="evidence" value="ECO:0007669"/>
    <property type="project" value="InterPro"/>
</dbReference>
<dbReference type="AlphaFoldDB" id="A0A2S7KAE5"/>
<dbReference type="Proteomes" id="UP000239504">
    <property type="component" value="Unassembled WGS sequence"/>
</dbReference>
<dbReference type="InterPro" id="IPR007730">
    <property type="entry name" value="SPOR-like_dom"/>
</dbReference>
<dbReference type="InterPro" id="IPR036680">
    <property type="entry name" value="SPOR-like_sf"/>
</dbReference>